<evidence type="ECO:0000256" key="1">
    <source>
        <dbReference type="SAM" id="MobiDB-lite"/>
    </source>
</evidence>
<feature type="compositionally biased region" description="Basic and acidic residues" evidence="1">
    <location>
        <begin position="87"/>
        <end position="96"/>
    </location>
</feature>
<feature type="region of interest" description="Disordered" evidence="1">
    <location>
        <begin position="72"/>
        <end position="108"/>
    </location>
</feature>
<dbReference type="AlphaFoldDB" id="A0A7C8IE09"/>
<feature type="compositionally biased region" description="Low complexity" evidence="1">
    <location>
        <begin position="98"/>
        <end position="108"/>
    </location>
</feature>
<feature type="region of interest" description="Disordered" evidence="1">
    <location>
        <begin position="121"/>
        <end position="192"/>
    </location>
</feature>
<comment type="caution">
    <text evidence="2">The sequence shown here is derived from an EMBL/GenBank/DDBJ whole genome shotgun (WGS) entry which is preliminary data.</text>
</comment>
<reference evidence="2 3" key="1">
    <citation type="submission" date="2020-01" db="EMBL/GenBank/DDBJ databases">
        <authorList>
            <consortium name="DOE Joint Genome Institute"/>
            <person name="Haridas S."/>
            <person name="Albert R."/>
            <person name="Binder M."/>
            <person name="Bloem J."/>
            <person name="Labutti K."/>
            <person name="Salamov A."/>
            <person name="Andreopoulos B."/>
            <person name="Baker S.E."/>
            <person name="Barry K."/>
            <person name="Bills G."/>
            <person name="Bluhm B.H."/>
            <person name="Cannon C."/>
            <person name="Castanera R."/>
            <person name="Culley D.E."/>
            <person name="Daum C."/>
            <person name="Ezra D."/>
            <person name="Gonzalez J.B."/>
            <person name="Henrissat B."/>
            <person name="Kuo A."/>
            <person name="Liang C."/>
            <person name="Lipzen A."/>
            <person name="Lutzoni F."/>
            <person name="Magnuson J."/>
            <person name="Mondo S."/>
            <person name="Nolan M."/>
            <person name="Ohm R."/>
            <person name="Pangilinan J."/>
            <person name="Park H.-J.H."/>
            <person name="Ramirez L."/>
            <person name="Alfaro M."/>
            <person name="Sun H."/>
            <person name="Tritt A."/>
            <person name="Yoshinaga Y."/>
            <person name="Zwiers L.-H.L."/>
            <person name="Turgeon B.G."/>
            <person name="Goodwin S.B."/>
            <person name="Spatafora J.W."/>
            <person name="Crous P.W."/>
            <person name="Grigoriev I.V."/>
        </authorList>
    </citation>
    <scope>NUCLEOTIDE SEQUENCE [LARGE SCALE GENOMIC DNA]</scope>
    <source>
        <strain evidence="2 3">CBS 611.86</strain>
    </source>
</reference>
<dbReference type="EMBL" id="JAADJZ010000011">
    <property type="protein sequence ID" value="KAF2871790.1"/>
    <property type="molecule type" value="Genomic_DNA"/>
</dbReference>
<gene>
    <name evidence="2" type="ORF">BDV95DRAFT_594844</name>
</gene>
<sequence length="192" mass="21531">MASYLEHTPGRLRLDDENGGSQAVMAGDRLQRPRRKFHSSLVATDDKGEPTYIVHQHQSVPGHAQAVPLIDRIPDRPSTPLAFYSDQRQHQQDHSRRSSISARSAPSQSFYTGRIPLIDYIPSTIRPRSGTQVPQPSPSLRRRSVDPPSRSQSERVTRRTQPSPRAPVPEDCPRSLSQPRSGRSRDAPTYTP</sequence>
<name>A0A7C8IE09_9PLEO</name>
<evidence type="ECO:0000313" key="3">
    <source>
        <dbReference type="Proteomes" id="UP000481861"/>
    </source>
</evidence>
<accession>A0A7C8IE09</accession>
<keyword evidence="3" id="KW-1185">Reference proteome</keyword>
<organism evidence="2 3">
    <name type="scientific">Massariosphaeria phaeospora</name>
    <dbReference type="NCBI Taxonomy" id="100035"/>
    <lineage>
        <taxon>Eukaryota</taxon>
        <taxon>Fungi</taxon>
        <taxon>Dikarya</taxon>
        <taxon>Ascomycota</taxon>
        <taxon>Pezizomycotina</taxon>
        <taxon>Dothideomycetes</taxon>
        <taxon>Pleosporomycetidae</taxon>
        <taxon>Pleosporales</taxon>
        <taxon>Pleosporales incertae sedis</taxon>
        <taxon>Massariosphaeria</taxon>
    </lineage>
</organism>
<protein>
    <submittedName>
        <fullName evidence="2">Uncharacterized protein</fullName>
    </submittedName>
</protein>
<evidence type="ECO:0000313" key="2">
    <source>
        <dbReference type="EMBL" id="KAF2871790.1"/>
    </source>
</evidence>
<proteinExistence type="predicted"/>
<feature type="region of interest" description="Disordered" evidence="1">
    <location>
        <begin position="1"/>
        <end position="20"/>
    </location>
</feature>
<dbReference type="Proteomes" id="UP000481861">
    <property type="component" value="Unassembled WGS sequence"/>
</dbReference>